<comment type="caution">
    <text evidence="3">The sequence shown here is derived from an EMBL/GenBank/DDBJ whole genome shotgun (WGS) entry which is preliminary data.</text>
</comment>
<evidence type="ECO:0000256" key="1">
    <source>
        <dbReference type="SAM" id="MobiDB-lite"/>
    </source>
</evidence>
<evidence type="ECO:0000313" key="3">
    <source>
        <dbReference type="EMBL" id="TKA96080.1"/>
    </source>
</evidence>
<dbReference type="EMBL" id="SWAU01000124">
    <property type="protein sequence ID" value="TKA96080.1"/>
    <property type="molecule type" value="Genomic_DNA"/>
</dbReference>
<evidence type="ECO:0000259" key="2">
    <source>
        <dbReference type="Pfam" id="PF13701"/>
    </source>
</evidence>
<reference evidence="3 4" key="1">
    <citation type="submission" date="2019-04" db="EMBL/GenBank/DDBJ databases">
        <title>Crypto-aerobic microbial life in anoxic (sulfidic) marine sediments.</title>
        <authorList>
            <person name="Bhattacharya S."/>
            <person name="Roy C."/>
            <person name="Mondal N."/>
            <person name="Sarkar J."/>
            <person name="Mandal S."/>
            <person name="Rameez M.J."/>
            <person name="Ghosh W."/>
        </authorList>
    </citation>
    <scope>NUCLEOTIDE SEQUENCE [LARGE SCALE GENOMIC DNA]</scope>
    <source>
        <strain evidence="3 4">SBBC</strain>
    </source>
</reference>
<organism evidence="3 4">
    <name type="scientific">Cereibacter changlensis</name>
    <dbReference type="NCBI Taxonomy" id="402884"/>
    <lineage>
        <taxon>Bacteria</taxon>
        <taxon>Pseudomonadati</taxon>
        <taxon>Pseudomonadota</taxon>
        <taxon>Alphaproteobacteria</taxon>
        <taxon>Rhodobacterales</taxon>
        <taxon>Paracoccaceae</taxon>
        <taxon>Cereibacter</taxon>
    </lineage>
</organism>
<sequence>MRLKALWIQAARYKPRAASDARMGETLPLVTTGFNRSLRVVCRPDRLTGDPGAVLLREVLERSGIISWMTMRLKDTRRQVDVTHDLASLIRTAVLLAAQGWRDHDDADALRTAPRSGVPAGGQFHGRAHAAERSGARLATDAVAVHGVDGGAFEPQGSARGGAGARGARDPGRAAGKADAVGHSLRRQRADRSPWPQLKAEWNGHYAARIYHPLITSIAETGDMLDARLRPGNVGTADGALDVILDVVDRARKSFCEVAMVRIDAGFPSATLLAGLEARGIDYVPRLPANRVLDRLAEPCMKRPPGRRPAEPRMWLYELRYQAETWDKPRRVILVVKEREGDLLLDRFFLVTSLPWTTKLRHEVLAHYRERGKAEGHMGELKDVLAPALSSTNRAKTHWRGKKPKSQTPAVDAFACNEVRLLISCLGYQVMHIARRAMASATGTGWSLRRLRERVLRAGARLTISGRRMTLALSAAAAPFWSVLWPRLMTLHWADP</sequence>
<evidence type="ECO:0000313" key="4">
    <source>
        <dbReference type="Proteomes" id="UP000306340"/>
    </source>
</evidence>
<dbReference type="InterPro" id="IPR025668">
    <property type="entry name" value="Tnp_DDE_dom"/>
</dbReference>
<feature type="region of interest" description="Disordered" evidence="1">
    <location>
        <begin position="149"/>
        <end position="193"/>
    </location>
</feature>
<feature type="region of interest" description="Disordered" evidence="1">
    <location>
        <begin position="109"/>
        <end position="135"/>
    </location>
</feature>
<dbReference type="AlphaFoldDB" id="A0A4U0YTR9"/>
<accession>A0A4U0YTR9</accession>
<feature type="domain" description="Transposase DDE" evidence="2">
    <location>
        <begin position="32"/>
        <end position="130"/>
    </location>
</feature>
<dbReference type="Pfam" id="PF13701">
    <property type="entry name" value="DDE_Tnp_1_4"/>
    <property type="match status" value="2"/>
</dbReference>
<gene>
    <name evidence="3" type="ORF">FAZ78_13370</name>
</gene>
<dbReference type="Proteomes" id="UP000306340">
    <property type="component" value="Unassembled WGS sequence"/>
</dbReference>
<protein>
    <recommendedName>
        <fullName evidence="2">Transposase DDE domain-containing protein</fullName>
    </recommendedName>
</protein>
<feature type="domain" description="Transposase DDE" evidence="2">
    <location>
        <begin position="197"/>
        <end position="477"/>
    </location>
</feature>
<proteinExistence type="predicted"/>
<name>A0A4U0YTR9_9RHOB</name>